<evidence type="ECO:0000259" key="5">
    <source>
        <dbReference type="PROSITE" id="PS50977"/>
    </source>
</evidence>
<dbReference type="PANTHER" id="PTHR30055:SF220">
    <property type="entry name" value="TETR-FAMILY REGULATORY PROTEIN"/>
    <property type="match status" value="1"/>
</dbReference>
<evidence type="ECO:0000313" key="7">
    <source>
        <dbReference type="Proteomes" id="UP000609879"/>
    </source>
</evidence>
<keyword evidence="1" id="KW-0805">Transcription regulation</keyword>
<organism evidence="6 7">
    <name type="scientific">Paractinoplanes deccanensis</name>
    <dbReference type="NCBI Taxonomy" id="113561"/>
    <lineage>
        <taxon>Bacteria</taxon>
        <taxon>Bacillati</taxon>
        <taxon>Actinomycetota</taxon>
        <taxon>Actinomycetes</taxon>
        <taxon>Micromonosporales</taxon>
        <taxon>Micromonosporaceae</taxon>
        <taxon>Paractinoplanes</taxon>
    </lineage>
</organism>
<keyword evidence="2 4" id="KW-0238">DNA-binding</keyword>
<name>A0ABQ3Y8K8_9ACTN</name>
<evidence type="ECO:0000256" key="2">
    <source>
        <dbReference type="ARBA" id="ARBA00023125"/>
    </source>
</evidence>
<protein>
    <submittedName>
        <fullName evidence="6">TetR family transcriptional regulator</fullName>
    </submittedName>
</protein>
<dbReference type="Pfam" id="PF13305">
    <property type="entry name" value="TetR_C_33"/>
    <property type="match status" value="1"/>
</dbReference>
<evidence type="ECO:0000256" key="1">
    <source>
        <dbReference type="ARBA" id="ARBA00023015"/>
    </source>
</evidence>
<dbReference type="PRINTS" id="PR00455">
    <property type="entry name" value="HTHTETR"/>
</dbReference>
<evidence type="ECO:0000313" key="6">
    <source>
        <dbReference type="EMBL" id="GID76312.1"/>
    </source>
</evidence>
<dbReference type="InterPro" id="IPR001647">
    <property type="entry name" value="HTH_TetR"/>
</dbReference>
<accession>A0ABQ3Y8K8</accession>
<dbReference type="SUPFAM" id="SSF46689">
    <property type="entry name" value="Homeodomain-like"/>
    <property type="match status" value="1"/>
</dbReference>
<dbReference type="InterPro" id="IPR025996">
    <property type="entry name" value="MT1864/Rv1816-like_C"/>
</dbReference>
<dbReference type="SUPFAM" id="SSF48498">
    <property type="entry name" value="Tetracyclin repressor-like, C-terminal domain"/>
    <property type="match status" value="1"/>
</dbReference>
<dbReference type="InterPro" id="IPR050109">
    <property type="entry name" value="HTH-type_TetR-like_transc_reg"/>
</dbReference>
<keyword evidence="7" id="KW-1185">Reference proteome</keyword>
<dbReference type="PANTHER" id="PTHR30055">
    <property type="entry name" value="HTH-TYPE TRANSCRIPTIONAL REGULATOR RUTR"/>
    <property type="match status" value="1"/>
</dbReference>
<evidence type="ECO:0000256" key="3">
    <source>
        <dbReference type="ARBA" id="ARBA00023163"/>
    </source>
</evidence>
<reference evidence="6 7" key="1">
    <citation type="submission" date="2021-01" db="EMBL/GenBank/DDBJ databases">
        <title>Whole genome shotgun sequence of Actinoplanes deccanensis NBRC 13994.</title>
        <authorList>
            <person name="Komaki H."/>
            <person name="Tamura T."/>
        </authorList>
    </citation>
    <scope>NUCLEOTIDE SEQUENCE [LARGE SCALE GENOMIC DNA]</scope>
    <source>
        <strain evidence="6 7">NBRC 13994</strain>
    </source>
</reference>
<dbReference type="InterPro" id="IPR036271">
    <property type="entry name" value="Tet_transcr_reg_TetR-rel_C_sf"/>
</dbReference>
<dbReference type="Proteomes" id="UP000609879">
    <property type="component" value="Unassembled WGS sequence"/>
</dbReference>
<comment type="caution">
    <text evidence="6">The sequence shown here is derived from an EMBL/GenBank/DDBJ whole genome shotgun (WGS) entry which is preliminary data.</text>
</comment>
<keyword evidence="3" id="KW-0804">Transcription</keyword>
<dbReference type="EMBL" id="BOMI01000096">
    <property type="protein sequence ID" value="GID76312.1"/>
    <property type="molecule type" value="Genomic_DNA"/>
</dbReference>
<dbReference type="InterPro" id="IPR009057">
    <property type="entry name" value="Homeodomain-like_sf"/>
</dbReference>
<dbReference type="RefSeq" id="WP_203768543.1">
    <property type="nucleotide sequence ID" value="NZ_BAAABO010000042.1"/>
</dbReference>
<dbReference type="PROSITE" id="PS50977">
    <property type="entry name" value="HTH_TETR_2"/>
    <property type="match status" value="1"/>
</dbReference>
<proteinExistence type="predicted"/>
<dbReference type="Pfam" id="PF00440">
    <property type="entry name" value="TetR_N"/>
    <property type="match status" value="1"/>
</dbReference>
<evidence type="ECO:0000256" key="4">
    <source>
        <dbReference type="PROSITE-ProRule" id="PRU00335"/>
    </source>
</evidence>
<sequence>MTKGTYHHGDLRRALLQAAADAIAEHGVAAISMRDLARRAGVSHAAPTHHFGDKAGLLTAFAAQGYDELAKALSTSRLASNSFLELGVTYVRFAMTRRAHFEVMFRPDLYHADDPELLRAKARSADALYAGVADLPDGLRHRGETAERARGGTPDSAPSDIRQAGQAAWSLAHGFATLWLSGAFPDRDRDPEALARMIFGQLKVIQ</sequence>
<feature type="DNA-binding region" description="H-T-H motif" evidence="4">
    <location>
        <begin position="32"/>
        <end position="51"/>
    </location>
</feature>
<feature type="domain" description="HTH tetR-type" evidence="5">
    <location>
        <begin position="9"/>
        <end position="69"/>
    </location>
</feature>
<gene>
    <name evidence="6" type="ORF">Ade02nite_49530</name>
</gene>
<dbReference type="Gene3D" id="1.10.357.10">
    <property type="entry name" value="Tetracycline Repressor, domain 2"/>
    <property type="match status" value="1"/>
</dbReference>